<comment type="caution">
    <text evidence="1">The sequence shown here is derived from an EMBL/GenBank/DDBJ whole genome shotgun (WGS) entry which is preliminary data.</text>
</comment>
<gene>
    <name evidence="1" type="ORF">LCGC14_0532580</name>
</gene>
<protein>
    <submittedName>
        <fullName evidence="1">Uncharacterized protein</fullName>
    </submittedName>
</protein>
<evidence type="ECO:0000313" key="1">
    <source>
        <dbReference type="EMBL" id="KKN60424.1"/>
    </source>
</evidence>
<reference evidence="1" key="1">
    <citation type="journal article" date="2015" name="Nature">
        <title>Complex archaea that bridge the gap between prokaryotes and eukaryotes.</title>
        <authorList>
            <person name="Spang A."/>
            <person name="Saw J.H."/>
            <person name="Jorgensen S.L."/>
            <person name="Zaremba-Niedzwiedzka K."/>
            <person name="Martijn J."/>
            <person name="Lind A.E."/>
            <person name="van Eijk R."/>
            <person name="Schleper C."/>
            <person name="Guy L."/>
            <person name="Ettema T.J."/>
        </authorList>
    </citation>
    <scope>NUCLEOTIDE SEQUENCE</scope>
</reference>
<accession>A0A0F9S019</accession>
<name>A0A0F9S019_9ZZZZ</name>
<proteinExistence type="predicted"/>
<sequence>MCEPITAEDTAREARRAVMHLRAQHGMWNLDEVVDWLFNAQEDKARLEQELTPWKQEFPNWDTLEVAKRIQDLEAEVRMACQDRDDRETKPGEAREALQPFIEHAEKRPMESHWTTWASFDDFAKARAACRSEPESEKGE</sequence>
<dbReference type="EMBL" id="LAZR01000697">
    <property type="protein sequence ID" value="KKN60424.1"/>
    <property type="molecule type" value="Genomic_DNA"/>
</dbReference>
<dbReference type="AlphaFoldDB" id="A0A0F9S019"/>
<organism evidence="1">
    <name type="scientific">marine sediment metagenome</name>
    <dbReference type="NCBI Taxonomy" id="412755"/>
    <lineage>
        <taxon>unclassified sequences</taxon>
        <taxon>metagenomes</taxon>
        <taxon>ecological metagenomes</taxon>
    </lineage>
</organism>